<comment type="caution">
    <text evidence="3">The sequence shown here is derived from an EMBL/GenBank/DDBJ whole genome shotgun (WGS) entry which is preliminary data.</text>
</comment>
<accession>A0ABW3JGC6</accession>
<dbReference type="SUPFAM" id="SSF53756">
    <property type="entry name" value="UDP-Glycosyltransferase/glycogen phosphorylase"/>
    <property type="match status" value="1"/>
</dbReference>
<reference evidence="4" key="1">
    <citation type="journal article" date="2019" name="Int. J. Syst. Evol. Microbiol.">
        <title>The Global Catalogue of Microorganisms (GCM) 10K type strain sequencing project: providing services to taxonomists for standard genome sequencing and annotation.</title>
        <authorList>
            <consortium name="The Broad Institute Genomics Platform"/>
            <consortium name="The Broad Institute Genome Sequencing Center for Infectious Disease"/>
            <person name="Wu L."/>
            <person name="Ma J."/>
        </authorList>
    </citation>
    <scope>NUCLEOTIDE SEQUENCE [LARGE SCALE GENOMIC DNA]</scope>
    <source>
        <strain evidence="4">CCUG 62414</strain>
    </source>
</reference>
<keyword evidence="3" id="KW-0328">Glycosyltransferase</keyword>
<name>A0ABW3JGC6_9FLAO</name>
<feature type="domain" description="Glycosyltransferase subfamily 4-like N-terminal" evidence="2">
    <location>
        <begin position="12"/>
        <end position="160"/>
    </location>
</feature>
<dbReference type="CDD" id="cd03811">
    <property type="entry name" value="GT4_GT28_WabH-like"/>
    <property type="match status" value="1"/>
</dbReference>
<dbReference type="Gene3D" id="3.40.50.2000">
    <property type="entry name" value="Glycogen Phosphorylase B"/>
    <property type="match status" value="2"/>
</dbReference>
<dbReference type="PANTHER" id="PTHR12526:SF630">
    <property type="entry name" value="GLYCOSYLTRANSFERASE"/>
    <property type="match status" value="1"/>
</dbReference>
<protein>
    <submittedName>
        <fullName evidence="3">Glycosyltransferase</fullName>
        <ecNumber evidence="3">2.4.-.-</ecNumber>
    </submittedName>
</protein>
<proteinExistence type="predicted"/>
<dbReference type="InterPro" id="IPR001296">
    <property type="entry name" value="Glyco_trans_1"/>
</dbReference>
<gene>
    <name evidence="3" type="ORF">ACFQ1R_05510</name>
</gene>
<evidence type="ECO:0000313" key="4">
    <source>
        <dbReference type="Proteomes" id="UP001597061"/>
    </source>
</evidence>
<dbReference type="EMBL" id="JBHTJI010000001">
    <property type="protein sequence ID" value="MFD0989543.1"/>
    <property type="molecule type" value="Genomic_DNA"/>
</dbReference>
<dbReference type="GO" id="GO:0016757">
    <property type="term" value="F:glycosyltransferase activity"/>
    <property type="evidence" value="ECO:0007669"/>
    <property type="project" value="UniProtKB-KW"/>
</dbReference>
<dbReference type="InterPro" id="IPR028098">
    <property type="entry name" value="Glyco_trans_4-like_N"/>
</dbReference>
<evidence type="ECO:0000259" key="2">
    <source>
        <dbReference type="Pfam" id="PF13439"/>
    </source>
</evidence>
<dbReference type="EC" id="2.4.-.-" evidence="3"/>
<dbReference type="Pfam" id="PF13439">
    <property type="entry name" value="Glyco_transf_4"/>
    <property type="match status" value="1"/>
</dbReference>
<dbReference type="Proteomes" id="UP001597061">
    <property type="component" value="Unassembled WGS sequence"/>
</dbReference>
<evidence type="ECO:0000313" key="3">
    <source>
        <dbReference type="EMBL" id="MFD0989543.1"/>
    </source>
</evidence>
<sequence length="357" mass="40726">MKVLQLIDSLEVGGAERVAVNIANALVSQDAVSHLCATRAEGLLKDSLDTHVEYLFLNKKSTLDVLSIFRLNRYVKLHQIKIIHAHSSSFFLATIIRIFNKNIKVVWHDHYGNSEFLQHRTFKVLKACSVYFNHIFCVNKHLEKWAKLHLKSKNISYLPNFAVKTNLTPETTLHGEIGKRIICLANLREQKDHLTLLKAFKITIEQHKDWTLHLIGKDFNDLYSETVKSFILDNALQKNVFLYGSKPDTFHMLSQATIGVLSSKSEGLPLSLLEYGLARLPVIATQVGECAEVVKNDMGLLVNPKNSIELSQAFLKYIENEALRSADAIRFHEYIQNNFSEKSQIKAIIEIYKKIIK</sequence>
<dbReference type="RefSeq" id="WP_379925120.1">
    <property type="nucleotide sequence ID" value="NZ_JBHTJI010000001.1"/>
</dbReference>
<organism evidence="3 4">
    <name type="scientific">Mariniflexile jejuense</name>
    <dbReference type="NCBI Taxonomy" id="1173582"/>
    <lineage>
        <taxon>Bacteria</taxon>
        <taxon>Pseudomonadati</taxon>
        <taxon>Bacteroidota</taxon>
        <taxon>Flavobacteriia</taxon>
        <taxon>Flavobacteriales</taxon>
        <taxon>Flavobacteriaceae</taxon>
        <taxon>Mariniflexile</taxon>
    </lineage>
</organism>
<evidence type="ECO:0000259" key="1">
    <source>
        <dbReference type="Pfam" id="PF00534"/>
    </source>
</evidence>
<dbReference type="Pfam" id="PF00534">
    <property type="entry name" value="Glycos_transf_1"/>
    <property type="match status" value="1"/>
</dbReference>
<keyword evidence="3" id="KW-0808">Transferase</keyword>
<keyword evidence="4" id="KW-1185">Reference proteome</keyword>
<dbReference type="PANTHER" id="PTHR12526">
    <property type="entry name" value="GLYCOSYLTRANSFERASE"/>
    <property type="match status" value="1"/>
</dbReference>
<feature type="domain" description="Glycosyl transferase family 1" evidence="1">
    <location>
        <begin position="179"/>
        <end position="325"/>
    </location>
</feature>